<dbReference type="InterPro" id="IPR012545">
    <property type="entry name" value="DUF1697"/>
</dbReference>
<accession>A0ABZ0I0L6</accession>
<dbReference type="PANTHER" id="PTHR36439:SF1">
    <property type="entry name" value="DUF1697 DOMAIN-CONTAINING PROTEIN"/>
    <property type="match status" value="1"/>
</dbReference>
<dbReference type="RefSeq" id="WP_407347139.1">
    <property type="nucleotide sequence ID" value="NZ_CP136864.1"/>
</dbReference>
<evidence type="ECO:0000313" key="2">
    <source>
        <dbReference type="Proteomes" id="UP001626537"/>
    </source>
</evidence>
<dbReference type="SUPFAM" id="SSF160379">
    <property type="entry name" value="SP0830-like"/>
    <property type="match status" value="1"/>
</dbReference>
<dbReference type="Pfam" id="PF08002">
    <property type="entry name" value="DUF1697"/>
    <property type="match status" value="1"/>
</dbReference>
<name>A0ABZ0I0L6_9GAMM</name>
<proteinExistence type="predicted"/>
<dbReference type="Proteomes" id="UP001626537">
    <property type="component" value="Chromosome"/>
</dbReference>
<protein>
    <submittedName>
        <fullName evidence="1">DUF1697 domain-containing protein</fullName>
    </submittedName>
</protein>
<organism evidence="1 2">
    <name type="scientific">Congregibacter variabilis</name>
    <dbReference type="NCBI Taxonomy" id="3081200"/>
    <lineage>
        <taxon>Bacteria</taxon>
        <taxon>Pseudomonadati</taxon>
        <taxon>Pseudomonadota</taxon>
        <taxon>Gammaproteobacteria</taxon>
        <taxon>Cellvibrionales</taxon>
        <taxon>Halieaceae</taxon>
        <taxon>Congregibacter</taxon>
    </lineage>
</organism>
<dbReference type="Gene3D" id="3.30.70.1280">
    <property type="entry name" value="SP0830-like domains"/>
    <property type="match status" value="1"/>
</dbReference>
<dbReference type="PIRSF" id="PIRSF008502">
    <property type="entry name" value="UCP008502"/>
    <property type="match status" value="1"/>
</dbReference>
<dbReference type="PANTHER" id="PTHR36439">
    <property type="entry name" value="BLL4334 PROTEIN"/>
    <property type="match status" value="1"/>
</dbReference>
<keyword evidence="2" id="KW-1185">Reference proteome</keyword>
<reference evidence="1 2" key="1">
    <citation type="submission" date="2023-10" db="EMBL/GenBank/DDBJ databases">
        <title>Two novel species belonging to the OM43/NOR5 clade.</title>
        <authorList>
            <person name="Park M."/>
        </authorList>
    </citation>
    <scope>NUCLEOTIDE SEQUENCE [LARGE SCALE GENOMIC DNA]</scope>
    <source>
        <strain evidence="1 2">IMCC43200</strain>
    </source>
</reference>
<sequence length="171" mass="18173">MSTYVALLRGINVGGNNPLPMKALKLCLQDAGYSNVQTYIQSGNIVLDADTNPKDELGPLIEKSFGIEPAIMVMAKEEFSAAHTTNPFEGAGNTIHFYFCDAEPALDQPKLDLLLASSESYALHGKVFYLHAPDGIGRSKLVANIESCLGVAATGRNLNTVGKIASMLGAD</sequence>
<evidence type="ECO:0000313" key="1">
    <source>
        <dbReference type="EMBL" id="WOJ92538.1"/>
    </source>
</evidence>
<dbReference type="EMBL" id="CP136864">
    <property type="protein sequence ID" value="WOJ92538.1"/>
    <property type="molecule type" value="Genomic_DNA"/>
</dbReference>
<gene>
    <name evidence="1" type="ORF">R0135_12175</name>
</gene>